<sequence>MIDALRFEWIRIRTIRSTYWLTALALLLSATVAGVVAYFGRENAIRPETAGVILTGGSAFSPLPFTAVFMGIIGVFAFGHEYRHGTILPTLTAVPRRGSLVLAKAVTVIGWSLVVAVVSVALNWAVARVLSGQSLPLFDAPVGPALGGYLGFVVLWGLLGLGLGALLRSLPAAMVLLFVVPLVVEPLLGALTMIPALESLREYVNYLPFTAGNAMSQTMTELGGDGPQLVGQPSRLVSSLTFTAWVAALLAAATALFHKRDA</sequence>
<keyword evidence="3" id="KW-1185">Reference proteome</keyword>
<dbReference type="OrthoDB" id="5188656at2"/>
<feature type="transmembrane region" description="Helical" evidence="1">
    <location>
        <begin position="100"/>
        <end position="126"/>
    </location>
</feature>
<name>A0A1H1T3T2_9ACTN</name>
<accession>A0A1H1T3T2</accession>
<dbReference type="EMBL" id="LT629732">
    <property type="protein sequence ID" value="SDS54887.1"/>
    <property type="molecule type" value="Genomic_DNA"/>
</dbReference>
<dbReference type="AlphaFoldDB" id="A0A1H1T3T2"/>
<dbReference type="RefSeq" id="WP_092654334.1">
    <property type="nucleotide sequence ID" value="NZ_LT629732.1"/>
</dbReference>
<evidence type="ECO:0000313" key="2">
    <source>
        <dbReference type="EMBL" id="SDS54887.1"/>
    </source>
</evidence>
<keyword evidence="1" id="KW-1133">Transmembrane helix</keyword>
<feature type="transmembrane region" description="Helical" evidence="1">
    <location>
        <begin position="146"/>
        <end position="167"/>
    </location>
</feature>
<feature type="transmembrane region" description="Helical" evidence="1">
    <location>
        <begin position="174"/>
        <end position="197"/>
    </location>
</feature>
<gene>
    <name evidence="2" type="ORF">SAMN04489717_3049</name>
</gene>
<organism evidence="2 3">
    <name type="scientific">Actinopolymorpha singaporensis</name>
    <dbReference type="NCBI Taxonomy" id="117157"/>
    <lineage>
        <taxon>Bacteria</taxon>
        <taxon>Bacillati</taxon>
        <taxon>Actinomycetota</taxon>
        <taxon>Actinomycetes</taxon>
        <taxon>Propionibacteriales</taxon>
        <taxon>Actinopolymorphaceae</taxon>
        <taxon>Actinopolymorpha</taxon>
    </lineage>
</organism>
<dbReference type="Pfam" id="PF12730">
    <property type="entry name" value="ABC2_membrane_4"/>
    <property type="match status" value="1"/>
</dbReference>
<keyword evidence="1" id="KW-0812">Transmembrane</keyword>
<feature type="transmembrane region" description="Helical" evidence="1">
    <location>
        <begin position="20"/>
        <end position="39"/>
    </location>
</feature>
<feature type="transmembrane region" description="Helical" evidence="1">
    <location>
        <begin position="59"/>
        <end position="79"/>
    </location>
</feature>
<protein>
    <submittedName>
        <fullName evidence="2">ABC-2 type transport system permease protein</fullName>
    </submittedName>
</protein>
<dbReference type="Proteomes" id="UP000198983">
    <property type="component" value="Chromosome I"/>
</dbReference>
<feature type="transmembrane region" description="Helical" evidence="1">
    <location>
        <begin position="236"/>
        <end position="257"/>
    </location>
</feature>
<reference evidence="2 3" key="1">
    <citation type="submission" date="2016-10" db="EMBL/GenBank/DDBJ databases">
        <authorList>
            <person name="de Groot N.N."/>
        </authorList>
    </citation>
    <scope>NUCLEOTIDE SEQUENCE [LARGE SCALE GENOMIC DNA]</scope>
    <source>
        <strain evidence="2 3">DSM 22024</strain>
    </source>
</reference>
<evidence type="ECO:0000256" key="1">
    <source>
        <dbReference type="SAM" id="Phobius"/>
    </source>
</evidence>
<keyword evidence="1" id="KW-0472">Membrane</keyword>
<dbReference type="STRING" id="117157.SAMN04489717_3049"/>
<proteinExistence type="predicted"/>
<evidence type="ECO:0000313" key="3">
    <source>
        <dbReference type="Proteomes" id="UP000198983"/>
    </source>
</evidence>